<protein>
    <submittedName>
        <fullName evidence="4">Uncharacterized protein</fullName>
    </submittedName>
</protein>
<feature type="compositionally biased region" description="Basic and acidic residues" evidence="1">
    <location>
        <begin position="214"/>
        <end position="229"/>
    </location>
</feature>
<feature type="region of interest" description="Disordered" evidence="1">
    <location>
        <begin position="130"/>
        <end position="149"/>
    </location>
</feature>
<evidence type="ECO:0000256" key="3">
    <source>
        <dbReference type="SAM" id="SignalP"/>
    </source>
</evidence>
<feature type="compositionally biased region" description="Pro residues" evidence="1">
    <location>
        <begin position="180"/>
        <end position="194"/>
    </location>
</feature>
<proteinExistence type="predicted"/>
<feature type="signal peptide" evidence="3">
    <location>
        <begin position="1"/>
        <end position="29"/>
    </location>
</feature>
<keyword evidence="2" id="KW-0812">Transmembrane</keyword>
<name>A0A849AU43_9MICO</name>
<evidence type="ECO:0000313" key="5">
    <source>
        <dbReference type="Proteomes" id="UP000549517"/>
    </source>
</evidence>
<gene>
    <name evidence="4" type="ORF">HLA91_02235</name>
</gene>
<feature type="transmembrane region" description="Helical" evidence="2">
    <location>
        <begin position="337"/>
        <end position="358"/>
    </location>
</feature>
<dbReference type="EMBL" id="JABEMC010000001">
    <property type="protein sequence ID" value="NNG78194.1"/>
    <property type="molecule type" value="Genomic_DNA"/>
</dbReference>
<feature type="region of interest" description="Disordered" evidence="1">
    <location>
        <begin position="171"/>
        <end position="332"/>
    </location>
</feature>
<evidence type="ECO:0000256" key="2">
    <source>
        <dbReference type="SAM" id="Phobius"/>
    </source>
</evidence>
<feature type="chain" id="PRO_5038820156" evidence="3">
    <location>
        <begin position="30"/>
        <end position="366"/>
    </location>
</feature>
<keyword evidence="2" id="KW-0472">Membrane</keyword>
<dbReference type="Proteomes" id="UP000549517">
    <property type="component" value="Unassembled WGS sequence"/>
</dbReference>
<dbReference type="AlphaFoldDB" id="A0A849AU43"/>
<comment type="caution">
    <text evidence="4">The sequence shown here is derived from an EMBL/GenBank/DDBJ whole genome shotgun (WGS) entry which is preliminary data.</text>
</comment>
<accession>A0A849AU43</accession>
<keyword evidence="2" id="KW-1133">Transmembrane helix</keyword>
<keyword evidence="3" id="KW-0732">Signal</keyword>
<evidence type="ECO:0000313" key="4">
    <source>
        <dbReference type="EMBL" id="NNG78194.1"/>
    </source>
</evidence>
<dbReference type="RefSeq" id="WP_170273321.1">
    <property type="nucleotide sequence ID" value="NZ_BAAAKH010000002.1"/>
</dbReference>
<feature type="region of interest" description="Disordered" evidence="1">
    <location>
        <begin position="34"/>
        <end position="73"/>
    </location>
</feature>
<sequence length="366" mass="37635">MHTPHRTAAARVAAAIAVVAALSVPLTGAVPGVGGSAEASAVSTGASSPSVPLPSAEPHGPSSLRSPDESSIKGRSEYRKIDGAVQFVKSHGGVVKPGDLDSTFDCNISSFDPECSVDDDGFLIVAKSHHAEPASSSMPRAGERIKFKDDPQITFELGSDRKLKVTSAPIPLESLRHSNPPSPSPTATPTPTGDPTPSHGPTREPSPKPTTPPPHDDPPNDDDLRREPDPSEDDQPDSTAPPSSPEDPNTGNGRRSVRVPGQAGDDWAPTGDGSNQQPQYNYADPVPRAPDDDESATDDVISAEGSPGGQTERSAEAGADSAGDDAADLASATGSGWAIGGLVGIAAMAIGLVVFFLGRSDRRRAH</sequence>
<evidence type="ECO:0000256" key="1">
    <source>
        <dbReference type="SAM" id="MobiDB-lite"/>
    </source>
</evidence>
<feature type="compositionally biased region" description="Polar residues" evidence="1">
    <location>
        <begin position="41"/>
        <end position="50"/>
    </location>
</feature>
<organism evidence="4 5">
    <name type="scientific">Brevibacterium luteolum</name>
    <dbReference type="NCBI Taxonomy" id="199591"/>
    <lineage>
        <taxon>Bacteria</taxon>
        <taxon>Bacillati</taxon>
        <taxon>Actinomycetota</taxon>
        <taxon>Actinomycetes</taxon>
        <taxon>Micrococcales</taxon>
        <taxon>Brevibacteriaceae</taxon>
        <taxon>Brevibacterium</taxon>
    </lineage>
</organism>
<reference evidence="4 5" key="1">
    <citation type="submission" date="2020-05" db="EMBL/GenBank/DDBJ databases">
        <title>MicrobeNet Type strains.</title>
        <authorList>
            <person name="Nicholson A.C."/>
        </authorList>
    </citation>
    <scope>NUCLEOTIDE SEQUENCE [LARGE SCALE GENOMIC DNA]</scope>
    <source>
        <strain evidence="4 5">CCUG 46604</strain>
    </source>
</reference>